<keyword evidence="5" id="KW-1185">Reference proteome</keyword>
<dbReference type="Pfam" id="PF02826">
    <property type="entry name" value="2-Hacid_dh_C"/>
    <property type="match status" value="1"/>
</dbReference>
<evidence type="ECO:0000313" key="5">
    <source>
        <dbReference type="Proteomes" id="UP000612855"/>
    </source>
</evidence>
<keyword evidence="1" id="KW-0560">Oxidoreductase</keyword>
<dbReference type="SUPFAM" id="SSF51735">
    <property type="entry name" value="NAD(P)-binding Rossmann-fold domains"/>
    <property type="match status" value="1"/>
</dbReference>
<keyword evidence="2" id="KW-0520">NAD</keyword>
<dbReference type="Proteomes" id="UP000612855">
    <property type="component" value="Unassembled WGS sequence"/>
</dbReference>
<dbReference type="AlphaFoldDB" id="A0A917ECR1"/>
<dbReference type="Gene3D" id="3.40.50.720">
    <property type="entry name" value="NAD(P)-binding Rossmann-like Domain"/>
    <property type="match status" value="2"/>
</dbReference>
<gene>
    <name evidence="4" type="ORF">GCM10011360_11370</name>
</gene>
<evidence type="ECO:0000256" key="2">
    <source>
        <dbReference type="ARBA" id="ARBA00023027"/>
    </source>
</evidence>
<accession>A0A917ECR1</accession>
<dbReference type="InterPro" id="IPR036291">
    <property type="entry name" value="NAD(P)-bd_dom_sf"/>
</dbReference>
<organism evidence="4 5">
    <name type="scientific">Primorskyibacter flagellatus</name>
    <dbReference type="NCBI Taxonomy" id="1387277"/>
    <lineage>
        <taxon>Bacteria</taxon>
        <taxon>Pseudomonadati</taxon>
        <taxon>Pseudomonadota</taxon>
        <taxon>Alphaproteobacteria</taxon>
        <taxon>Rhodobacterales</taxon>
        <taxon>Roseobacteraceae</taxon>
        <taxon>Primorskyibacter</taxon>
    </lineage>
</organism>
<dbReference type="RefSeq" id="WP_188476694.1">
    <property type="nucleotide sequence ID" value="NZ_BMFJ01000001.1"/>
</dbReference>
<dbReference type="CDD" id="cd12164">
    <property type="entry name" value="GDH_like_2"/>
    <property type="match status" value="1"/>
</dbReference>
<dbReference type="GO" id="GO:0051287">
    <property type="term" value="F:NAD binding"/>
    <property type="evidence" value="ECO:0007669"/>
    <property type="project" value="InterPro"/>
</dbReference>
<evidence type="ECO:0000256" key="1">
    <source>
        <dbReference type="ARBA" id="ARBA00023002"/>
    </source>
</evidence>
<dbReference type="GO" id="GO:0016491">
    <property type="term" value="F:oxidoreductase activity"/>
    <property type="evidence" value="ECO:0007669"/>
    <property type="project" value="UniProtKB-KW"/>
</dbReference>
<evidence type="ECO:0000313" key="4">
    <source>
        <dbReference type="EMBL" id="GGE24687.1"/>
    </source>
</evidence>
<sequence>MRRVTGVATCTVLDMMHFFARPFAELAPEIELLTPDQVTDPEAVAFVLTFKPADDAFAPYPNLHAVFSVGAGVDAILDCPSLPDVPVFRVEDPDQALQMAGFAAFHVLWHHRRMGDFLNAQSKGEWARRVGDQSPTLRRIGVMGFGMMGQAIAQALVALGYPVTVLSRSLPADPLPGVMHMTTAAIGDFLAGTDILINVLPLTPETTGILNADTFARLPKGAALIQIGRGGHLVEGDLMAALDSGQLSGASLDVFETEPLPKDSPLWSHPQVFVTPHVASTPMHSAVVANVQRGLASLDL</sequence>
<comment type="caution">
    <text evidence="4">The sequence shown here is derived from an EMBL/GenBank/DDBJ whole genome shotgun (WGS) entry which is preliminary data.</text>
</comment>
<evidence type="ECO:0000259" key="3">
    <source>
        <dbReference type="Pfam" id="PF02826"/>
    </source>
</evidence>
<reference evidence="5" key="1">
    <citation type="journal article" date="2019" name="Int. J. Syst. Evol. Microbiol.">
        <title>The Global Catalogue of Microorganisms (GCM) 10K type strain sequencing project: providing services to taxonomists for standard genome sequencing and annotation.</title>
        <authorList>
            <consortium name="The Broad Institute Genomics Platform"/>
            <consortium name="The Broad Institute Genome Sequencing Center for Infectious Disease"/>
            <person name="Wu L."/>
            <person name="Ma J."/>
        </authorList>
    </citation>
    <scope>NUCLEOTIDE SEQUENCE [LARGE SCALE GENOMIC DNA]</scope>
    <source>
        <strain evidence="5">CGMCC 1.12664</strain>
    </source>
</reference>
<protein>
    <submittedName>
        <fullName evidence="4">Glyoxylate/hydroxypyruvate reductase A</fullName>
    </submittedName>
</protein>
<dbReference type="PANTHER" id="PTHR43333:SF1">
    <property type="entry name" value="D-ISOMER SPECIFIC 2-HYDROXYACID DEHYDROGENASE NAD-BINDING DOMAIN-CONTAINING PROTEIN"/>
    <property type="match status" value="1"/>
</dbReference>
<name>A0A917ECR1_9RHOB</name>
<feature type="domain" description="D-isomer specific 2-hydroxyacid dehydrogenase NAD-binding" evidence="3">
    <location>
        <begin position="106"/>
        <end position="279"/>
    </location>
</feature>
<dbReference type="PANTHER" id="PTHR43333">
    <property type="entry name" value="2-HACID_DH_C DOMAIN-CONTAINING PROTEIN"/>
    <property type="match status" value="1"/>
</dbReference>
<dbReference type="EMBL" id="BMFJ01000001">
    <property type="protein sequence ID" value="GGE24687.1"/>
    <property type="molecule type" value="Genomic_DNA"/>
</dbReference>
<dbReference type="InterPro" id="IPR006140">
    <property type="entry name" value="D-isomer_DH_NAD-bd"/>
</dbReference>
<proteinExistence type="predicted"/>